<dbReference type="RefSeq" id="WP_245930398.1">
    <property type="nucleotide sequence ID" value="NZ_PVZC01000007.1"/>
</dbReference>
<organism evidence="5 6">
    <name type="scientific">Allonocardiopsis opalescens</name>
    <dbReference type="NCBI Taxonomy" id="1144618"/>
    <lineage>
        <taxon>Bacteria</taxon>
        <taxon>Bacillati</taxon>
        <taxon>Actinomycetota</taxon>
        <taxon>Actinomycetes</taxon>
        <taxon>Streptosporangiales</taxon>
        <taxon>Allonocardiopsis</taxon>
    </lineage>
</organism>
<dbReference type="PROSITE" id="PS00356">
    <property type="entry name" value="HTH_LACI_1"/>
    <property type="match status" value="1"/>
</dbReference>
<keyword evidence="6" id="KW-1185">Reference proteome</keyword>
<dbReference type="InterPro" id="IPR046335">
    <property type="entry name" value="LacI/GalR-like_sensor"/>
</dbReference>
<dbReference type="PRINTS" id="PR00036">
    <property type="entry name" value="HTHLACI"/>
</dbReference>
<dbReference type="GO" id="GO:0000976">
    <property type="term" value="F:transcription cis-regulatory region binding"/>
    <property type="evidence" value="ECO:0007669"/>
    <property type="project" value="TreeGrafter"/>
</dbReference>
<dbReference type="GO" id="GO:0003700">
    <property type="term" value="F:DNA-binding transcription factor activity"/>
    <property type="evidence" value="ECO:0007669"/>
    <property type="project" value="TreeGrafter"/>
</dbReference>
<evidence type="ECO:0000313" key="5">
    <source>
        <dbReference type="EMBL" id="PRX96845.1"/>
    </source>
</evidence>
<proteinExistence type="predicted"/>
<keyword evidence="1" id="KW-0805">Transcription regulation</keyword>
<dbReference type="PANTHER" id="PTHR30146:SF109">
    <property type="entry name" value="HTH-TYPE TRANSCRIPTIONAL REGULATOR GALS"/>
    <property type="match status" value="1"/>
</dbReference>
<dbReference type="Gene3D" id="1.10.260.40">
    <property type="entry name" value="lambda repressor-like DNA-binding domains"/>
    <property type="match status" value="1"/>
</dbReference>
<evidence type="ECO:0000259" key="4">
    <source>
        <dbReference type="PROSITE" id="PS50932"/>
    </source>
</evidence>
<dbReference type="SUPFAM" id="SSF47413">
    <property type="entry name" value="lambda repressor-like DNA-binding domains"/>
    <property type="match status" value="1"/>
</dbReference>
<dbReference type="PANTHER" id="PTHR30146">
    <property type="entry name" value="LACI-RELATED TRANSCRIPTIONAL REPRESSOR"/>
    <property type="match status" value="1"/>
</dbReference>
<accession>A0A2T0PZ70</accession>
<gene>
    <name evidence="5" type="ORF">CLV72_107368</name>
</gene>
<dbReference type="Pfam" id="PF00356">
    <property type="entry name" value="LacI"/>
    <property type="match status" value="1"/>
</dbReference>
<dbReference type="PROSITE" id="PS50932">
    <property type="entry name" value="HTH_LACI_2"/>
    <property type="match status" value="1"/>
</dbReference>
<dbReference type="CDD" id="cd01392">
    <property type="entry name" value="HTH_LacI"/>
    <property type="match status" value="1"/>
</dbReference>
<dbReference type="Gene3D" id="3.40.50.2300">
    <property type="match status" value="2"/>
</dbReference>
<evidence type="ECO:0000256" key="2">
    <source>
        <dbReference type="ARBA" id="ARBA00023125"/>
    </source>
</evidence>
<name>A0A2T0PZ70_9ACTN</name>
<evidence type="ECO:0000313" key="6">
    <source>
        <dbReference type="Proteomes" id="UP000237846"/>
    </source>
</evidence>
<dbReference type="EMBL" id="PVZC01000007">
    <property type="protein sequence ID" value="PRX96845.1"/>
    <property type="molecule type" value="Genomic_DNA"/>
</dbReference>
<dbReference type="SUPFAM" id="SSF53822">
    <property type="entry name" value="Periplasmic binding protein-like I"/>
    <property type="match status" value="1"/>
</dbReference>
<protein>
    <submittedName>
        <fullName evidence="5">LacI family transcriptional regulator</fullName>
    </submittedName>
</protein>
<dbReference type="CDD" id="cd06267">
    <property type="entry name" value="PBP1_LacI_sugar_binding-like"/>
    <property type="match status" value="1"/>
</dbReference>
<dbReference type="InterPro" id="IPR010982">
    <property type="entry name" value="Lambda_DNA-bd_dom_sf"/>
</dbReference>
<reference evidence="5 6" key="1">
    <citation type="submission" date="2018-03" db="EMBL/GenBank/DDBJ databases">
        <title>Genomic Encyclopedia of Archaeal and Bacterial Type Strains, Phase II (KMG-II): from individual species to whole genera.</title>
        <authorList>
            <person name="Goeker M."/>
        </authorList>
    </citation>
    <scope>NUCLEOTIDE SEQUENCE [LARGE SCALE GENOMIC DNA]</scope>
    <source>
        <strain evidence="5 6">DSM 45601</strain>
    </source>
</reference>
<keyword evidence="2" id="KW-0238">DNA-binding</keyword>
<evidence type="ECO:0000256" key="1">
    <source>
        <dbReference type="ARBA" id="ARBA00023015"/>
    </source>
</evidence>
<dbReference type="SMART" id="SM00354">
    <property type="entry name" value="HTH_LACI"/>
    <property type="match status" value="1"/>
</dbReference>
<evidence type="ECO:0000256" key="3">
    <source>
        <dbReference type="ARBA" id="ARBA00023163"/>
    </source>
</evidence>
<sequence length="345" mass="37317">MASRPRIKDVARLAGVSEKTVSNVINDYPYVTEKTRSAVREAIAQLDYRVNLAGRHLRSGRTGIIALALPMLSVGYFGEIANNIVREAEERSRTVLVHQTEARRERELDALGGFAADFVDGLIFSPLAMSHADLREYQARLPMVLLGEQNVPGLHDHVAIDNAAAAREATEHLLALGRRRIAVLGGRLDEKIGTAQLRARGHLDALAAAGLPVDERLIMPAADFYWQDGADLAAELLAGPRPLPDALLCLNDHIALGAIRTLHTAGVRVPDDVAVAGFDDIDASRYSVPTLTTVAPDKARLAREAVELLESRIHAARSGAELPPREVVVPYELRVRESTAGGGAR</sequence>
<comment type="caution">
    <text evidence="5">The sequence shown here is derived from an EMBL/GenBank/DDBJ whole genome shotgun (WGS) entry which is preliminary data.</text>
</comment>
<dbReference type="InterPro" id="IPR028082">
    <property type="entry name" value="Peripla_BP_I"/>
</dbReference>
<keyword evidence="3" id="KW-0804">Transcription</keyword>
<dbReference type="Pfam" id="PF13377">
    <property type="entry name" value="Peripla_BP_3"/>
    <property type="match status" value="1"/>
</dbReference>
<dbReference type="Proteomes" id="UP000237846">
    <property type="component" value="Unassembled WGS sequence"/>
</dbReference>
<dbReference type="AlphaFoldDB" id="A0A2T0PZ70"/>
<dbReference type="InterPro" id="IPR000843">
    <property type="entry name" value="HTH_LacI"/>
</dbReference>
<feature type="domain" description="HTH lacI-type" evidence="4">
    <location>
        <begin position="5"/>
        <end position="59"/>
    </location>
</feature>